<name>A0A5B8M906_9MICO</name>
<proteinExistence type="predicted"/>
<keyword evidence="2" id="KW-0812">Transmembrane</keyword>
<keyword evidence="2" id="KW-0472">Membrane</keyword>
<feature type="transmembrane region" description="Helical" evidence="2">
    <location>
        <begin position="49"/>
        <end position="70"/>
    </location>
</feature>
<feature type="compositionally biased region" description="Basic and acidic residues" evidence="1">
    <location>
        <begin position="176"/>
        <end position="194"/>
    </location>
</feature>
<gene>
    <name evidence="3" type="ORF">FPZ11_16115</name>
</gene>
<dbReference type="KEGG" id="huw:FPZ11_16115"/>
<sequence length="207" mass="20947">MRVYGQGPHRRSEPAPKCFLVRGIRYLYAGGVTERMSGLAATGSDVTPWLVVAGIIVLLGVIALIVAGIVRSRRAEKQVEDAAESVADAGGALPTPDPNAPASDETVIDEAAGLGGAAAAGAAAAGTAAGDAEEAPFDGDAAEISPNDEFMPNVGTVGGGLNAPADTSWPADGEAFTERPTEPAEGESPEKDVPPFDPPTENDDPSK</sequence>
<keyword evidence="4" id="KW-1185">Reference proteome</keyword>
<dbReference type="Proteomes" id="UP000320216">
    <property type="component" value="Chromosome"/>
</dbReference>
<dbReference type="EMBL" id="CP042305">
    <property type="protein sequence ID" value="QDZ16085.1"/>
    <property type="molecule type" value="Genomic_DNA"/>
</dbReference>
<feature type="region of interest" description="Disordered" evidence="1">
    <location>
        <begin position="130"/>
        <end position="207"/>
    </location>
</feature>
<protein>
    <submittedName>
        <fullName evidence="3">LPXTG cell wall anchor domain-containing protein</fullName>
    </submittedName>
</protein>
<dbReference type="OrthoDB" id="10002423at2"/>
<evidence type="ECO:0000313" key="4">
    <source>
        <dbReference type="Proteomes" id="UP000320216"/>
    </source>
</evidence>
<evidence type="ECO:0000256" key="2">
    <source>
        <dbReference type="SAM" id="Phobius"/>
    </source>
</evidence>
<keyword evidence="2" id="KW-1133">Transmembrane helix</keyword>
<organism evidence="3 4">
    <name type="scientific">Humibacter ginsenosidimutans</name>
    <dbReference type="NCBI Taxonomy" id="2599293"/>
    <lineage>
        <taxon>Bacteria</taxon>
        <taxon>Bacillati</taxon>
        <taxon>Actinomycetota</taxon>
        <taxon>Actinomycetes</taxon>
        <taxon>Micrococcales</taxon>
        <taxon>Microbacteriaceae</taxon>
        <taxon>Humibacter</taxon>
    </lineage>
</organism>
<evidence type="ECO:0000256" key="1">
    <source>
        <dbReference type="SAM" id="MobiDB-lite"/>
    </source>
</evidence>
<evidence type="ECO:0000313" key="3">
    <source>
        <dbReference type="EMBL" id="QDZ16085.1"/>
    </source>
</evidence>
<dbReference type="NCBIfam" id="TIGR01167">
    <property type="entry name" value="LPXTG_anchor"/>
    <property type="match status" value="1"/>
</dbReference>
<reference evidence="3 4" key="1">
    <citation type="submission" date="2019-07" db="EMBL/GenBank/DDBJ databases">
        <title>Full genome sequence of Humibacter sp. WJ7-1.</title>
        <authorList>
            <person name="Im W.-T."/>
        </authorList>
    </citation>
    <scope>NUCLEOTIDE SEQUENCE [LARGE SCALE GENOMIC DNA]</scope>
    <source>
        <strain evidence="3 4">WJ7-1</strain>
    </source>
</reference>
<dbReference type="AlphaFoldDB" id="A0A5B8M906"/>
<feature type="compositionally biased region" description="Acidic residues" evidence="1">
    <location>
        <begin position="131"/>
        <end position="141"/>
    </location>
</feature>
<accession>A0A5B8M906</accession>